<accession>A0A9E7GGW4</accession>
<protein>
    <submittedName>
        <fullName evidence="2">Exo70 exocyst complex subunit domain containing protein</fullName>
    </submittedName>
</protein>
<proteinExistence type="predicted"/>
<name>A0A9E7GGW4_9LILI</name>
<dbReference type="GO" id="GO:0006887">
    <property type="term" value="P:exocytosis"/>
    <property type="evidence" value="ECO:0007669"/>
    <property type="project" value="InterPro"/>
</dbReference>
<reference evidence="2" key="1">
    <citation type="submission" date="2022-05" db="EMBL/GenBank/DDBJ databases">
        <title>The Musa troglodytarum L. genome provides insights into the mechanism of non-climacteric behaviour and enrichment of carotenoids.</title>
        <authorList>
            <person name="Wang J."/>
        </authorList>
    </citation>
    <scope>NUCLEOTIDE SEQUENCE</scope>
    <source>
        <tissue evidence="2">Leaf</tissue>
    </source>
</reference>
<dbReference type="Proteomes" id="UP001055439">
    <property type="component" value="Chromosome 6"/>
</dbReference>
<dbReference type="GO" id="GO:0000145">
    <property type="term" value="C:exocyst"/>
    <property type="evidence" value="ECO:0007669"/>
    <property type="project" value="InterPro"/>
</dbReference>
<dbReference type="AlphaFoldDB" id="A0A9E7GGW4"/>
<organism evidence="2 3">
    <name type="scientific">Musa troglodytarum</name>
    <name type="common">fe'i banana</name>
    <dbReference type="NCBI Taxonomy" id="320322"/>
    <lineage>
        <taxon>Eukaryota</taxon>
        <taxon>Viridiplantae</taxon>
        <taxon>Streptophyta</taxon>
        <taxon>Embryophyta</taxon>
        <taxon>Tracheophyta</taxon>
        <taxon>Spermatophyta</taxon>
        <taxon>Magnoliopsida</taxon>
        <taxon>Liliopsida</taxon>
        <taxon>Zingiberales</taxon>
        <taxon>Musaceae</taxon>
        <taxon>Musa</taxon>
    </lineage>
</organism>
<keyword evidence="3" id="KW-1185">Reference proteome</keyword>
<dbReference type="PANTHER" id="PTHR12542:SF142">
    <property type="entry name" value="EXOCYST SUBUNIT EXO70 FAMILY PROTEIN"/>
    <property type="match status" value="1"/>
</dbReference>
<dbReference type="Pfam" id="PF20669">
    <property type="entry name" value="Exo70_N"/>
    <property type="match status" value="1"/>
</dbReference>
<sequence>MPPDLRPSDGGGGGEGRWPGEGHCRSEAHRQQPCYLEERRRGHDPHPLRLRQPPLHHQRPLPAPSSSAARAGDADGVDVDPSEAELRLEVAQKVVLRWDASDSLLWESSPEEAEEYLAAVDDLIFLADPGTSSSAAAAAEDLVSRAEVALQMAMSRLEEEFRHLMVRNAVPLDSNGLCSSIRRLSSLCI</sequence>
<dbReference type="EMBL" id="CP097508">
    <property type="protein sequence ID" value="URE10878.1"/>
    <property type="molecule type" value="Genomic_DNA"/>
</dbReference>
<dbReference type="InterPro" id="IPR016159">
    <property type="entry name" value="Cullin_repeat-like_dom_sf"/>
</dbReference>
<evidence type="ECO:0000313" key="2">
    <source>
        <dbReference type="EMBL" id="URE10878.1"/>
    </source>
</evidence>
<gene>
    <name evidence="2" type="ORF">MUK42_13360</name>
</gene>
<feature type="region of interest" description="Disordered" evidence="1">
    <location>
        <begin position="1"/>
        <end position="79"/>
    </location>
</feature>
<feature type="compositionally biased region" description="Basic and acidic residues" evidence="1">
    <location>
        <begin position="18"/>
        <end position="47"/>
    </location>
</feature>
<dbReference type="PANTHER" id="PTHR12542">
    <property type="entry name" value="EXOCYST COMPLEX PROTEIN EXO70"/>
    <property type="match status" value="1"/>
</dbReference>
<dbReference type="Gene3D" id="1.20.1280.170">
    <property type="entry name" value="Exocyst complex component Exo70"/>
    <property type="match status" value="1"/>
</dbReference>
<dbReference type="SUPFAM" id="SSF74788">
    <property type="entry name" value="Cullin repeat-like"/>
    <property type="match status" value="1"/>
</dbReference>
<dbReference type="InterPro" id="IPR004140">
    <property type="entry name" value="Exo70"/>
</dbReference>
<evidence type="ECO:0000313" key="3">
    <source>
        <dbReference type="Proteomes" id="UP001055439"/>
    </source>
</evidence>
<evidence type="ECO:0000256" key="1">
    <source>
        <dbReference type="SAM" id="MobiDB-lite"/>
    </source>
</evidence>
<dbReference type="OrthoDB" id="1735351at2759"/>